<dbReference type="GO" id="GO:0005886">
    <property type="term" value="C:plasma membrane"/>
    <property type="evidence" value="ECO:0007669"/>
    <property type="project" value="InterPro"/>
</dbReference>
<evidence type="ECO:0000313" key="9">
    <source>
        <dbReference type="Proteomes" id="UP000249135"/>
    </source>
</evidence>
<feature type="domain" description="Translocation and assembly module TamB C-terminal" evidence="7">
    <location>
        <begin position="980"/>
        <end position="1347"/>
    </location>
</feature>
<dbReference type="Proteomes" id="UP000249135">
    <property type="component" value="Unassembled WGS sequence"/>
</dbReference>
<gene>
    <name evidence="8" type="ORF">DI563_09210</name>
</gene>
<dbReference type="PANTHER" id="PTHR36985:SF1">
    <property type="entry name" value="TRANSLOCATION AND ASSEMBLY MODULE SUBUNIT TAMB"/>
    <property type="match status" value="1"/>
</dbReference>
<keyword evidence="3 6" id="KW-1133">Transmembrane helix</keyword>
<name>A0A2W5QEI8_VARPD</name>
<protein>
    <submittedName>
        <fullName evidence="8">Translocation/assembly module TamB</fullName>
    </submittedName>
</protein>
<evidence type="ECO:0000256" key="3">
    <source>
        <dbReference type="ARBA" id="ARBA00022989"/>
    </source>
</evidence>
<evidence type="ECO:0000256" key="2">
    <source>
        <dbReference type="ARBA" id="ARBA00022692"/>
    </source>
</evidence>
<comment type="subcellular location">
    <subcellularLocation>
        <location evidence="1">Membrane</location>
        <topology evidence="1">Single-pass membrane protein</topology>
    </subcellularLocation>
</comment>
<evidence type="ECO:0000313" key="8">
    <source>
        <dbReference type="EMBL" id="PZQ75606.1"/>
    </source>
</evidence>
<dbReference type="GO" id="GO:0097347">
    <property type="term" value="C:TAM protein secretion complex"/>
    <property type="evidence" value="ECO:0007669"/>
    <property type="project" value="TreeGrafter"/>
</dbReference>
<sequence length="1348" mass="143481">MRRSRTRRTLRAIGWSLASLLVLVLALVATGWWWAGTDSSLATALARAARYLPAGQTLESREVTGSLRRGGAIGYLRWESPTMAVEVQGARIGWALRPLLRKRVQLGEVHAARIVIEPRGPKDEEKKPLEPLAPIVLPVEIDLPFSADEVLWKGPPEVRAQALTGRYVYEAQQHRLKLDGVDLADGHYSGTVQLQGAAPMALQLALEGRVQAPLNDERRIALDARATASGTLAGSDARIAIDAALRPQTQPDADHPVDAQLNAHIAPWAPQPVVDALLKMRNLDVAWLLPDAPRTRLSGEVAVDPDPATGTAAWKARADVTNAEPGPWDEGRLPVEAVQAQIGYDGTVWRVAEATVRAGQGRIEAEGEWAPAPRPWQIEATVRGVRPGLLHTELAGAPVSGRAKAAQKDDAIAFDLALQAEGGAQAKALEDFKLERAAAQGQWAKQVLDLRTLRIEAERASVQGQLQLRVAEQAGSGDLRATLPGGSAQVKGRIAPTQGAGEVQARIDDAAALQAWVERLPGLEKAFAGASARGGARLDASWQGGWRAIQQRLQTVNTPAADRAAEPSLKARLEAPRLDLRLPATKAGEPAPAEIQLRGLQATLDGSLARAALTLRGEAQQGTRKLTLDTRASGGLERANQWRLALASLRTQLQDTTRSDAPWTVELAREFSSIVRVGNGQLDVESTAGGATLRGPVPGTVLIDWEPVRLRQTTTATGTALRLQSKGRMQGLPMAWSRAFGGDTSLSELGVSGDLVFDGDWDIEAGDRLRAQARIARASGDLRVQAGEAALVRRIESRGTGTKSEITTDSSDNAPSTPAGLRQAELRLDAEGDAVRARLAWDSERAGQIQAEAGTRLVQRDGGWQWAEDAPLNGSVRARLPQLGVWSMLAPPGWRIAGTLSADATLAGTRNDPRWNGTLAADELALKAMVEGLDLRDGRLRARLAGNRLVLDEFTLKGGPGSKVRIPGRAGNLSTSASEASADGGTLSFKGELGWGPANPASGGSGLSMDMRGEVRRLRALVRSDRQVTVSGDLQAGLSAGQLRVRGKVTTDRAVIILPDETAPSLGSDVVVHSAAKEREARAAAEKQAKERAAQDEAAAGRVNQPLLAKAPDIEITFDLGKDFAVQGRGITTRLEGQLDVRTTQLSSPPRITGEVKTVQGQYRAYGQELDVESGLARFNGPFDNPSLDILAIRPNISQRAGVQITGTAQSPRVRLYSDPPLPDAQALAWVVLGRASAASGGEAILMQQAALALLGGLGKGGSGGSLASRFGLDEIGFKGPGTGGELKESSVTLGKRLSKDFYVTYERSLAGTLGTLYIFYDLTRRLTLRGQAGRTSGVDLIYTVQYD</sequence>
<comment type="caution">
    <text evidence="8">The sequence shown here is derived from an EMBL/GenBank/DDBJ whole genome shotgun (WGS) entry which is preliminary data.</text>
</comment>
<evidence type="ECO:0000256" key="1">
    <source>
        <dbReference type="ARBA" id="ARBA00004167"/>
    </source>
</evidence>
<evidence type="ECO:0000259" key="7">
    <source>
        <dbReference type="Pfam" id="PF04357"/>
    </source>
</evidence>
<dbReference type="InterPro" id="IPR007452">
    <property type="entry name" value="TamB_C"/>
</dbReference>
<dbReference type="EMBL" id="QFPP01000081">
    <property type="protein sequence ID" value="PZQ75606.1"/>
    <property type="molecule type" value="Genomic_DNA"/>
</dbReference>
<dbReference type="GO" id="GO:0009306">
    <property type="term" value="P:protein secretion"/>
    <property type="evidence" value="ECO:0007669"/>
    <property type="project" value="InterPro"/>
</dbReference>
<evidence type="ECO:0000256" key="4">
    <source>
        <dbReference type="ARBA" id="ARBA00023136"/>
    </source>
</evidence>
<evidence type="ECO:0000256" key="6">
    <source>
        <dbReference type="SAM" id="Phobius"/>
    </source>
</evidence>
<feature type="compositionally biased region" description="Polar residues" evidence="5">
    <location>
        <begin position="799"/>
        <end position="816"/>
    </location>
</feature>
<feature type="region of interest" description="Disordered" evidence="5">
    <location>
        <begin position="1079"/>
        <end position="1098"/>
    </location>
</feature>
<evidence type="ECO:0000256" key="5">
    <source>
        <dbReference type="SAM" id="MobiDB-lite"/>
    </source>
</evidence>
<feature type="transmembrane region" description="Helical" evidence="6">
    <location>
        <begin position="12"/>
        <end position="35"/>
    </location>
</feature>
<dbReference type="Pfam" id="PF04357">
    <property type="entry name" value="TamB"/>
    <property type="match status" value="1"/>
</dbReference>
<dbReference type="PANTHER" id="PTHR36985">
    <property type="entry name" value="TRANSLOCATION AND ASSEMBLY MODULE SUBUNIT TAMB"/>
    <property type="match status" value="1"/>
</dbReference>
<organism evidence="8 9">
    <name type="scientific">Variovorax paradoxus</name>
    <dbReference type="NCBI Taxonomy" id="34073"/>
    <lineage>
        <taxon>Bacteria</taxon>
        <taxon>Pseudomonadati</taxon>
        <taxon>Pseudomonadota</taxon>
        <taxon>Betaproteobacteria</taxon>
        <taxon>Burkholderiales</taxon>
        <taxon>Comamonadaceae</taxon>
        <taxon>Variovorax</taxon>
    </lineage>
</organism>
<feature type="region of interest" description="Disordered" evidence="5">
    <location>
        <begin position="796"/>
        <end position="819"/>
    </location>
</feature>
<feature type="compositionally biased region" description="Basic and acidic residues" evidence="5">
    <location>
        <begin position="1079"/>
        <end position="1095"/>
    </location>
</feature>
<reference evidence="8 9" key="1">
    <citation type="submission" date="2017-08" db="EMBL/GenBank/DDBJ databases">
        <title>Infants hospitalized years apart are colonized by the same room-sourced microbial strains.</title>
        <authorList>
            <person name="Brooks B."/>
            <person name="Olm M.R."/>
            <person name="Firek B.A."/>
            <person name="Baker R."/>
            <person name="Thomas B.C."/>
            <person name="Morowitz M.J."/>
            <person name="Banfield J.F."/>
        </authorList>
    </citation>
    <scope>NUCLEOTIDE SEQUENCE [LARGE SCALE GENOMIC DNA]</scope>
    <source>
        <strain evidence="8">S2_005_003_R2_41</strain>
    </source>
</reference>
<proteinExistence type="predicted"/>
<accession>A0A2W5QEI8</accession>
<keyword evidence="2 6" id="KW-0812">Transmembrane</keyword>
<keyword evidence="4 6" id="KW-0472">Membrane</keyword>